<dbReference type="PANTHER" id="PTHR43737">
    <property type="entry name" value="BLL7424 PROTEIN"/>
    <property type="match status" value="1"/>
</dbReference>
<dbReference type="InterPro" id="IPR010869">
    <property type="entry name" value="DUF1501"/>
</dbReference>
<dbReference type="InterPro" id="IPR017850">
    <property type="entry name" value="Alkaline_phosphatase_core_sf"/>
</dbReference>
<reference evidence="1" key="1">
    <citation type="journal article" date="2020" name="mSystems">
        <title>Genome- and Community-Level Interaction Insights into Carbon Utilization and Element Cycling Functions of Hydrothermarchaeota in Hydrothermal Sediment.</title>
        <authorList>
            <person name="Zhou Z."/>
            <person name="Liu Y."/>
            <person name="Xu W."/>
            <person name="Pan J."/>
            <person name="Luo Z.H."/>
            <person name="Li M."/>
        </authorList>
    </citation>
    <scope>NUCLEOTIDE SEQUENCE [LARGE SCALE GENOMIC DNA]</scope>
    <source>
        <strain evidence="1">SpSt-508</strain>
    </source>
</reference>
<organism evidence="1">
    <name type="scientific">Schlesneria paludicola</name>
    <dbReference type="NCBI Taxonomy" id="360056"/>
    <lineage>
        <taxon>Bacteria</taxon>
        <taxon>Pseudomonadati</taxon>
        <taxon>Planctomycetota</taxon>
        <taxon>Planctomycetia</taxon>
        <taxon>Planctomycetales</taxon>
        <taxon>Planctomycetaceae</taxon>
        <taxon>Schlesneria</taxon>
    </lineage>
</organism>
<dbReference type="SUPFAM" id="SSF53649">
    <property type="entry name" value="Alkaline phosphatase-like"/>
    <property type="match status" value="1"/>
</dbReference>
<proteinExistence type="predicted"/>
<dbReference type="Pfam" id="PF07394">
    <property type="entry name" value="DUF1501"/>
    <property type="match status" value="1"/>
</dbReference>
<sequence>MLLPTPAGMNRRHFFRHLAASAATLPTLDFISHVQAHAAQLKKNNKACILMWMSGGPPTIDIWDLKPGSKNGGEFKPISTKGDLQISEHMPKTAQVMDELSVVRAMSTREADHGRGRYYMHTAYVPNPTVVHPAFGSVVSYELGTKRKELEIPAFVSIGGGGTSPGYLGMAHAPFLVDTSGRIRNADMGDVPPERLHQRLAMLGVLEDNFIQSQRGDYPLAHKEIYQKAVNLMTSKQMDAFKIDQEKPETIAMYTGEPARGGMMRGNGGQFGRGLLMARRLVEVGVPFVEVDFGGWDMHSQVFTSLKDRALPALDAGIAALVTDLKQRGMLNDVVLVWMGEFGRTPRINQDAGRDHWAQSWSVMIGGGGLRGGIAVGETDKDGLSITSGKSYLPGDIWATVAQALGIPLDTVHQSKRGRPMKIANGGTPVQELIA</sequence>
<protein>
    <submittedName>
        <fullName evidence="1">DUF1501 domain-containing protein</fullName>
    </submittedName>
</protein>
<accession>A0A7C4LL29</accession>
<dbReference type="InterPro" id="IPR006311">
    <property type="entry name" value="TAT_signal"/>
</dbReference>
<dbReference type="AlphaFoldDB" id="A0A7C4LL29"/>
<dbReference type="PANTHER" id="PTHR43737:SF1">
    <property type="entry name" value="DUF1501 DOMAIN-CONTAINING PROTEIN"/>
    <property type="match status" value="1"/>
</dbReference>
<name>A0A7C4LL29_9PLAN</name>
<gene>
    <name evidence="1" type="ORF">ENS64_00265</name>
</gene>
<dbReference type="EMBL" id="DSVQ01000001">
    <property type="protein sequence ID" value="HGT37697.1"/>
    <property type="molecule type" value="Genomic_DNA"/>
</dbReference>
<evidence type="ECO:0000313" key="1">
    <source>
        <dbReference type="EMBL" id="HGT37697.1"/>
    </source>
</evidence>
<dbReference type="PROSITE" id="PS51318">
    <property type="entry name" value="TAT"/>
    <property type="match status" value="1"/>
</dbReference>
<comment type="caution">
    <text evidence="1">The sequence shown here is derived from an EMBL/GenBank/DDBJ whole genome shotgun (WGS) entry which is preliminary data.</text>
</comment>